<dbReference type="InterPro" id="IPR013107">
    <property type="entry name" value="Acyl-CoA_DH_C"/>
</dbReference>
<dbReference type="AlphaFoldDB" id="A0A0E4FUP5"/>
<keyword evidence="2" id="KW-1133">Transmembrane helix</keyword>
<sequence length="80" mass="8681">MNDEDLVVEGTRSATWLATTCVGIADACFSLAGSSAVYDSSPLQRRLRDLHVAAQHAHAQQRQYVDVGKLALRRSTEHAG</sequence>
<evidence type="ECO:0000259" key="3">
    <source>
        <dbReference type="Pfam" id="PF08028"/>
    </source>
</evidence>
<proteinExistence type="predicted"/>
<keyword evidence="2" id="KW-0472">Membrane</keyword>
<evidence type="ECO:0000313" key="4">
    <source>
        <dbReference type="EMBL" id="BAR53556.1"/>
    </source>
</evidence>
<feature type="transmembrane region" description="Helical" evidence="2">
    <location>
        <begin position="16"/>
        <end position="38"/>
    </location>
</feature>
<keyword evidence="2" id="KW-0812">Transmembrane</keyword>
<dbReference type="GO" id="GO:0016627">
    <property type="term" value="F:oxidoreductase activity, acting on the CH-CH group of donors"/>
    <property type="evidence" value="ECO:0007669"/>
    <property type="project" value="InterPro"/>
</dbReference>
<evidence type="ECO:0000256" key="1">
    <source>
        <dbReference type="ARBA" id="ARBA00023002"/>
    </source>
</evidence>
<gene>
    <name evidence="4" type="ORF">NK6_369</name>
</gene>
<keyword evidence="1" id="KW-0560">Oxidoreductase</keyword>
<evidence type="ECO:0000256" key="2">
    <source>
        <dbReference type="SAM" id="Phobius"/>
    </source>
</evidence>
<name>A0A0E4FUP5_9BRAD</name>
<accession>A0A0E4FUP5</accession>
<dbReference type="Gene3D" id="1.20.140.10">
    <property type="entry name" value="Butyryl-CoA Dehydrogenase, subunit A, domain 3"/>
    <property type="match status" value="1"/>
</dbReference>
<dbReference type="EMBL" id="AP014685">
    <property type="protein sequence ID" value="BAR53556.1"/>
    <property type="molecule type" value="Genomic_DNA"/>
</dbReference>
<protein>
    <recommendedName>
        <fullName evidence="3">Acyl-CoA dehydrogenase C-terminal domain-containing protein</fullName>
    </recommendedName>
</protein>
<dbReference type="Pfam" id="PF08028">
    <property type="entry name" value="Acyl-CoA_dh_2"/>
    <property type="match status" value="1"/>
</dbReference>
<feature type="domain" description="Acyl-CoA dehydrogenase C-terminal" evidence="3">
    <location>
        <begin position="3"/>
        <end position="60"/>
    </location>
</feature>
<reference evidence="4 5" key="1">
    <citation type="submission" date="2014-11" db="EMBL/GenBank/DDBJ databases">
        <title>Symbiosis island explosion on the genome of extra-slow-growing strains of soybean bradyrhizobia with massive insertion sequences.</title>
        <authorList>
            <person name="Iida T."/>
            <person name="Minamisawa K."/>
        </authorList>
    </citation>
    <scope>NUCLEOTIDE SEQUENCE [LARGE SCALE GENOMIC DNA]</scope>
    <source>
        <strain evidence="4 5">NK6</strain>
    </source>
</reference>
<evidence type="ECO:0000313" key="5">
    <source>
        <dbReference type="Proteomes" id="UP000063308"/>
    </source>
</evidence>
<dbReference type="SUPFAM" id="SSF47203">
    <property type="entry name" value="Acyl-CoA dehydrogenase C-terminal domain-like"/>
    <property type="match status" value="1"/>
</dbReference>
<dbReference type="InterPro" id="IPR036250">
    <property type="entry name" value="AcylCo_DH-like_C"/>
</dbReference>
<organism evidence="4 5">
    <name type="scientific">Bradyrhizobium diazoefficiens</name>
    <dbReference type="NCBI Taxonomy" id="1355477"/>
    <lineage>
        <taxon>Bacteria</taxon>
        <taxon>Pseudomonadati</taxon>
        <taxon>Pseudomonadota</taxon>
        <taxon>Alphaproteobacteria</taxon>
        <taxon>Hyphomicrobiales</taxon>
        <taxon>Nitrobacteraceae</taxon>
        <taxon>Bradyrhizobium</taxon>
    </lineage>
</organism>
<dbReference type="Proteomes" id="UP000063308">
    <property type="component" value="Chromosome"/>
</dbReference>